<feature type="transmembrane region" description="Helical" evidence="2">
    <location>
        <begin position="142"/>
        <end position="163"/>
    </location>
</feature>
<dbReference type="OrthoDB" id="9765721at2"/>
<sequence>MNELHAAKPRAESSPVRFTASGSEYFRIWIANLLLTLLTLGLYHPWARVRKLRYFYGNTWVGDHAFDFHGDPWRMLRGMLLVGLMFVLYGVAGRFSPTAGLVTLLIVSAVSPALFLASLRFRMANTSWRGLRFHFRGSMAGAYRALLPAIVPAVLVLGFTLLIPEVAGDTNALAAAQVEETQAPSQAEEARGDEASGDATEPEDRETAGGPVATRKPVAAPPEWAVASMGIAVLATLALMPWVLWGIKRYQHGHYALGEVQTRLKSSPFQFYLLFLKSAGVSILATVVLAVLVVALAAILGVATLFSGGRGLGAGSVVTIITFVVVGSAGYLALILVSNTYLASRLQNLVWNDTRSPELQFRSELKLLPLMGLTLKNWLLIVLTLGFYWPFAAVASARLKLESVTVHTRGPLDDLTARARRTGAADASGDAAGELFGFDVGL</sequence>
<keyword evidence="4" id="KW-1185">Reference proteome</keyword>
<dbReference type="KEGG" id="rgu:A4W93_10035"/>
<evidence type="ECO:0000256" key="1">
    <source>
        <dbReference type="SAM" id="MobiDB-lite"/>
    </source>
</evidence>
<dbReference type="Proteomes" id="UP000193427">
    <property type="component" value="Chromosome"/>
</dbReference>
<feature type="transmembrane region" description="Helical" evidence="2">
    <location>
        <begin position="98"/>
        <end position="121"/>
    </location>
</feature>
<keyword evidence="2" id="KW-0472">Membrane</keyword>
<gene>
    <name evidence="3" type="ORF">A4W93_10035</name>
</gene>
<feature type="transmembrane region" description="Helical" evidence="2">
    <location>
        <begin position="25"/>
        <end position="43"/>
    </location>
</feature>
<evidence type="ECO:0000313" key="4">
    <source>
        <dbReference type="Proteomes" id="UP000193427"/>
    </source>
</evidence>
<evidence type="ECO:0000313" key="3">
    <source>
        <dbReference type="EMBL" id="ARN20213.1"/>
    </source>
</evidence>
<dbReference type="Pfam" id="PF05987">
    <property type="entry name" value="DUF898"/>
    <property type="match status" value="1"/>
</dbReference>
<feature type="region of interest" description="Disordered" evidence="1">
    <location>
        <begin position="179"/>
        <end position="214"/>
    </location>
</feature>
<keyword evidence="2" id="KW-0812">Transmembrane</keyword>
<dbReference type="EMBL" id="CP015118">
    <property type="protein sequence ID" value="ARN20213.1"/>
    <property type="molecule type" value="Genomic_DNA"/>
</dbReference>
<accession>A0A1W6L7J8</accession>
<keyword evidence="2" id="KW-1133">Transmembrane helix</keyword>
<dbReference type="AlphaFoldDB" id="A0A1W6L7J8"/>
<feature type="transmembrane region" description="Helical" evidence="2">
    <location>
        <begin position="273"/>
        <end position="306"/>
    </location>
</feature>
<evidence type="ECO:0000256" key="2">
    <source>
        <dbReference type="SAM" id="Phobius"/>
    </source>
</evidence>
<feature type="transmembrane region" description="Helical" evidence="2">
    <location>
        <begin position="224"/>
        <end position="245"/>
    </location>
</feature>
<feature type="transmembrane region" description="Helical" evidence="2">
    <location>
        <begin position="75"/>
        <end position="92"/>
    </location>
</feature>
<organism evidence="3 4">
    <name type="scientific">Piscinibacter gummiphilus</name>
    <dbReference type="NCBI Taxonomy" id="946333"/>
    <lineage>
        <taxon>Bacteria</taxon>
        <taxon>Pseudomonadati</taxon>
        <taxon>Pseudomonadota</taxon>
        <taxon>Betaproteobacteria</taxon>
        <taxon>Burkholderiales</taxon>
        <taxon>Sphaerotilaceae</taxon>
        <taxon>Piscinibacter</taxon>
    </lineage>
</organism>
<feature type="transmembrane region" description="Helical" evidence="2">
    <location>
        <begin position="312"/>
        <end position="337"/>
    </location>
</feature>
<proteinExistence type="predicted"/>
<protein>
    <submittedName>
        <fullName evidence="3">Uncharacterized protein</fullName>
    </submittedName>
</protein>
<feature type="transmembrane region" description="Helical" evidence="2">
    <location>
        <begin position="367"/>
        <end position="391"/>
    </location>
</feature>
<dbReference type="RefSeq" id="WP_157782141.1">
    <property type="nucleotide sequence ID" value="NZ_BSPR01000014.1"/>
</dbReference>
<reference evidence="3 4" key="1">
    <citation type="submission" date="2016-04" db="EMBL/GenBank/DDBJ databases">
        <title>Complete genome sequence of natural rubber-degrading, novel Gram-negative bacterium, Rhizobacter gummiphilus strain NS21.</title>
        <authorList>
            <person name="Tabata M."/>
            <person name="Kasai D."/>
            <person name="Fukuda M."/>
        </authorList>
    </citation>
    <scope>NUCLEOTIDE SEQUENCE [LARGE SCALE GENOMIC DNA]</scope>
    <source>
        <strain evidence="3 4">NS21</strain>
    </source>
</reference>
<dbReference type="STRING" id="946333.A4W93_10035"/>
<name>A0A1W6L7J8_9BURK</name>
<dbReference type="InterPro" id="IPR010295">
    <property type="entry name" value="DUF898"/>
</dbReference>